<accession>A0AAD9VAP1</accession>
<keyword evidence="2" id="KW-1185">Reference proteome</keyword>
<name>A0AAD9VAP1_ACRCE</name>
<comment type="caution">
    <text evidence="1">The sequence shown here is derived from an EMBL/GenBank/DDBJ whole genome shotgun (WGS) entry which is preliminary data.</text>
</comment>
<protein>
    <submittedName>
        <fullName evidence="1">Uncharacterized protein</fullName>
    </submittedName>
</protein>
<dbReference type="Proteomes" id="UP001249851">
    <property type="component" value="Unassembled WGS sequence"/>
</dbReference>
<reference evidence="1" key="1">
    <citation type="journal article" date="2023" name="G3 (Bethesda)">
        <title>Whole genome assembly and annotation of the endangered Caribbean coral Acropora cervicornis.</title>
        <authorList>
            <person name="Selwyn J.D."/>
            <person name="Vollmer S.V."/>
        </authorList>
    </citation>
    <scope>NUCLEOTIDE SEQUENCE</scope>
    <source>
        <strain evidence="1">K2</strain>
    </source>
</reference>
<dbReference type="AlphaFoldDB" id="A0AAD9VAP1"/>
<dbReference type="EMBL" id="JARQWQ010000015">
    <property type="protein sequence ID" value="KAK2567005.1"/>
    <property type="molecule type" value="Genomic_DNA"/>
</dbReference>
<evidence type="ECO:0000313" key="1">
    <source>
        <dbReference type="EMBL" id="KAK2567005.1"/>
    </source>
</evidence>
<reference evidence="1" key="2">
    <citation type="journal article" date="2023" name="Science">
        <title>Genomic signatures of disease resistance in endangered staghorn corals.</title>
        <authorList>
            <person name="Vollmer S.V."/>
            <person name="Selwyn J.D."/>
            <person name="Despard B.A."/>
            <person name="Roesel C.L."/>
        </authorList>
    </citation>
    <scope>NUCLEOTIDE SEQUENCE</scope>
    <source>
        <strain evidence="1">K2</strain>
    </source>
</reference>
<proteinExistence type="predicted"/>
<gene>
    <name evidence="1" type="ORF">P5673_008778</name>
</gene>
<sequence>MRAIGGDAKESQGRTQLFKLAKEKFFQVPFWYLRNGQIFVYELCPGGLNRFL</sequence>
<organism evidence="1 2">
    <name type="scientific">Acropora cervicornis</name>
    <name type="common">Staghorn coral</name>
    <dbReference type="NCBI Taxonomy" id="6130"/>
    <lineage>
        <taxon>Eukaryota</taxon>
        <taxon>Metazoa</taxon>
        <taxon>Cnidaria</taxon>
        <taxon>Anthozoa</taxon>
        <taxon>Hexacorallia</taxon>
        <taxon>Scleractinia</taxon>
        <taxon>Astrocoeniina</taxon>
        <taxon>Acroporidae</taxon>
        <taxon>Acropora</taxon>
    </lineage>
</organism>
<evidence type="ECO:0000313" key="2">
    <source>
        <dbReference type="Proteomes" id="UP001249851"/>
    </source>
</evidence>